<dbReference type="SUPFAM" id="SSF53850">
    <property type="entry name" value="Periplasmic binding protein-like II"/>
    <property type="match status" value="1"/>
</dbReference>
<dbReference type="InterPro" id="IPR036390">
    <property type="entry name" value="WH_DNA-bd_sf"/>
</dbReference>
<evidence type="ECO:0000313" key="6">
    <source>
        <dbReference type="EMBL" id="AZV43414.1"/>
    </source>
</evidence>
<evidence type="ECO:0000256" key="4">
    <source>
        <dbReference type="ARBA" id="ARBA00023163"/>
    </source>
</evidence>
<accession>A0A3T0KTB1</accession>
<dbReference type="InterPro" id="IPR000847">
    <property type="entry name" value="LysR_HTH_N"/>
</dbReference>
<feature type="domain" description="HTH lysR-type" evidence="5">
    <location>
        <begin position="1"/>
        <end position="57"/>
    </location>
</feature>
<dbReference type="Proteomes" id="UP000283095">
    <property type="component" value="Chromosome"/>
</dbReference>
<dbReference type="Gene3D" id="3.40.190.290">
    <property type="match status" value="1"/>
</dbReference>
<dbReference type="CDD" id="cd08420">
    <property type="entry name" value="PBP2_CysL_like"/>
    <property type="match status" value="1"/>
</dbReference>
<dbReference type="AlphaFoldDB" id="A0A3T0KTB1"/>
<dbReference type="InterPro" id="IPR036388">
    <property type="entry name" value="WH-like_DNA-bd_sf"/>
</dbReference>
<evidence type="ECO:0000256" key="3">
    <source>
        <dbReference type="ARBA" id="ARBA00023125"/>
    </source>
</evidence>
<dbReference type="FunFam" id="1.10.10.10:FF:000001">
    <property type="entry name" value="LysR family transcriptional regulator"/>
    <property type="match status" value="1"/>
</dbReference>
<proteinExistence type="inferred from homology"/>
<evidence type="ECO:0000259" key="5">
    <source>
        <dbReference type="PROSITE" id="PS50931"/>
    </source>
</evidence>
<dbReference type="KEGG" id="pasa:BAOM_2805"/>
<dbReference type="Gene3D" id="1.10.10.10">
    <property type="entry name" value="Winged helix-like DNA-binding domain superfamily/Winged helix DNA-binding domain"/>
    <property type="match status" value="1"/>
</dbReference>
<dbReference type="PRINTS" id="PR00039">
    <property type="entry name" value="HTHLYSR"/>
</dbReference>
<dbReference type="PANTHER" id="PTHR30126">
    <property type="entry name" value="HTH-TYPE TRANSCRIPTIONAL REGULATOR"/>
    <property type="match status" value="1"/>
</dbReference>
<dbReference type="OrthoDB" id="9785745at2"/>
<dbReference type="PANTHER" id="PTHR30126:SF39">
    <property type="entry name" value="HTH-TYPE TRANSCRIPTIONAL REGULATOR CYSL"/>
    <property type="match status" value="1"/>
</dbReference>
<dbReference type="GO" id="GO:0003700">
    <property type="term" value="F:DNA-binding transcription factor activity"/>
    <property type="evidence" value="ECO:0007669"/>
    <property type="project" value="InterPro"/>
</dbReference>
<name>A0A3T0KTB1_9BACI</name>
<organism evidence="6 7">
    <name type="scientific">Peribacillus asahii</name>
    <dbReference type="NCBI Taxonomy" id="228899"/>
    <lineage>
        <taxon>Bacteria</taxon>
        <taxon>Bacillati</taxon>
        <taxon>Bacillota</taxon>
        <taxon>Bacilli</taxon>
        <taxon>Bacillales</taxon>
        <taxon>Bacillaceae</taxon>
        <taxon>Peribacillus</taxon>
    </lineage>
</organism>
<evidence type="ECO:0000313" key="7">
    <source>
        <dbReference type="Proteomes" id="UP000283095"/>
    </source>
</evidence>
<gene>
    <name evidence="6" type="ORF">BAOM_2805</name>
</gene>
<dbReference type="EMBL" id="CP026095">
    <property type="protein sequence ID" value="AZV43414.1"/>
    <property type="molecule type" value="Genomic_DNA"/>
</dbReference>
<keyword evidence="4" id="KW-0804">Transcription</keyword>
<dbReference type="SUPFAM" id="SSF46785">
    <property type="entry name" value="Winged helix' DNA-binding domain"/>
    <property type="match status" value="1"/>
</dbReference>
<keyword evidence="2" id="KW-0805">Transcription regulation</keyword>
<comment type="similarity">
    <text evidence="1">Belongs to the LysR transcriptional regulatory family.</text>
</comment>
<evidence type="ECO:0000256" key="2">
    <source>
        <dbReference type="ARBA" id="ARBA00023015"/>
    </source>
</evidence>
<dbReference type="InterPro" id="IPR005119">
    <property type="entry name" value="LysR_subst-bd"/>
</dbReference>
<dbReference type="PROSITE" id="PS50931">
    <property type="entry name" value="HTH_LYSR"/>
    <property type="match status" value="1"/>
</dbReference>
<reference evidence="6 7" key="1">
    <citation type="submission" date="2018-01" db="EMBL/GenBank/DDBJ databases">
        <title>Bacillus asahii Genome sequencing and assembly.</title>
        <authorList>
            <person name="Jiang H."/>
            <person name="Feng Y."/>
            <person name="Zhao F."/>
            <person name="Lin X."/>
        </authorList>
    </citation>
    <scope>NUCLEOTIDE SEQUENCE [LARGE SCALE GENOMIC DNA]</scope>
    <source>
        <strain evidence="6 7">OM18</strain>
    </source>
</reference>
<dbReference type="GO" id="GO:0000976">
    <property type="term" value="F:transcription cis-regulatory region binding"/>
    <property type="evidence" value="ECO:0007669"/>
    <property type="project" value="TreeGrafter"/>
</dbReference>
<evidence type="ECO:0000256" key="1">
    <source>
        <dbReference type="ARBA" id="ARBA00009437"/>
    </source>
</evidence>
<dbReference type="Pfam" id="PF03466">
    <property type="entry name" value="LysR_substrate"/>
    <property type="match status" value="1"/>
</dbReference>
<keyword evidence="3" id="KW-0238">DNA-binding</keyword>
<dbReference type="RefSeq" id="WP_127760616.1">
    <property type="nucleotide sequence ID" value="NZ_CP026095.1"/>
</dbReference>
<dbReference type="Pfam" id="PF00126">
    <property type="entry name" value="HTH_1"/>
    <property type="match status" value="1"/>
</dbReference>
<sequence>MDQLLSVFISVADKRNFSRAAEELHMTQPAVSQQIQQLEKHVGAKLLLRTNKSVQLTKAGEIVYLHAKEITGLYKRMSMLVNELNNEPTGPLKIGASYTFGEYVLPHILARMKNLFPNIFPSVQIGNTRDIAKAITSHEIDVGIVEGEISLRNIYIKSVSTDQMYIVAGGKYPIYFNKEVTRRQVEQENWIVREVGSGTREATETLFQSLQIRPSKLMEFGSTQLIKEAVEAGLGISYLSELTVKKERMLGTIQVLNVKGTPIKRNFSVITESVESHTKSVNLFIELIEKYLKNQLLQ</sequence>
<protein>
    <submittedName>
        <fullName evidence="6">Transcriptional regulator</fullName>
    </submittedName>
</protein>